<dbReference type="GO" id="GO:0004637">
    <property type="term" value="F:phosphoribosylamine-glycine ligase activity"/>
    <property type="evidence" value="ECO:0007669"/>
    <property type="project" value="TreeGrafter"/>
</dbReference>
<dbReference type="HOGENOM" id="CLU_047116_0_0_7"/>
<keyword evidence="9 15" id="KW-0658">Purine biosynthesis</keyword>
<comment type="similarity">
    <text evidence="3 15">Belongs to the AIR synthase family.</text>
</comment>
<sequence length="350" mass="37925">MSEDRARAYTEAGVDINAGNALVSRIKSIVSRTHTNGVLSDIGGFGGLFKPDTAGMEEPVLVASTDGVGTKLKLAFQFDRHDTVGIDLVAMSVNDILVQGARPLFFLDYFATGKLDVEKAQQVISGVAEGCRRASCALLGGETAEMADMYAPGEYDLAGFCVGIVDNAKIVDGASIRVGDVLIGLGSTGLHSNGYTLARKLFEQSGLSPDDLLPGTDRKVQDVLIEPTAIYVDVVRNIMRDFDVKGMVHVTGGGFYDNIPRVLPATVEAHITFGSWTMQPVFNWLLAQGGLTWPEMLQIFNCGIGYVLIVSREVSEDIMNRLEAMHMPSWVIGSIERRKDKESEQVQVLF</sequence>
<evidence type="ECO:0000256" key="2">
    <source>
        <dbReference type="ARBA" id="ARBA00004686"/>
    </source>
</evidence>
<feature type="domain" description="PurM-like C-terminal" evidence="17">
    <location>
        <begin position="177"/>
        <end position="341"/>
    </location>
</feature>
<dbReference type="InterPro" id="IPR004733">
    <property type="entry name" value="PurM_cligase"/>
</dbReference>
<evidence type="ECO:0000256" key="11">
    <source>
        <dbReference type="ARBA" id="ARBA00031908"/>
    </source>
</evidence>
<dbReference type="Proteomes" id="UP000009173">
    <property type="component" value="Chromosome"/>
</dbReference>
<dbReference type="RefSeq" id="WP_010938699.1">
    <property type="nucleotide sequence ID" value="NC_008751.1"/>
</dbReference>
<evidence type="ECO:0000256" key="14">
    <source>
        <dbReference type="ARBA" id="ARBA00049057"/>
    </source>
</evidence>
<accession>A0A0H3A809</accession>
<dbReference type="InterPro" id="IPR010918">
    <property type="entry name" value="PurM-like_C_dom"/>
</dbReference>
<evidence type="ECO:0000256" key="5">
    <source>
        <dbReference type="ARBA" id="ARBA00020367"/>
    </source>
</evidence>
<evidence type="ECO:0000313" key="19">
    <source>
        <dbReference type="Proteomes" id="UP000009173"/>
    </source>
</evidence>
<dbReference type="GO" id="GO:0046084">
    <property type="term" value="P:adenine biosynthetic process"/>
    <property type="evidence" value="ECO:0007669"/>
    <property type="project" value="TreeGrafter"/>
</dbReference>
<reference evidence="19" key="1">
    <citation type="journal article" date="2009" name="Environ. Microbiol.">
        <title>Contribution of mobile genetic elements to Desulfovibrio vulgaris genome plasticity.</title>
        <authorList>
            <person name="Walker C.B."/>
            <person name="Stolyar S."/>
            <person name="Chivian D."/>
            <person name="Pinel N."/>
            <person name="Gabster J.A."/>
            <person name="Dehal P.S."/>
            <person name="He Z."/>
            <person name="Yang Z.K."/>
            <person name="Yen H.C."/>
            <person name="Zhou J."/>
            <person name="Wall J.D."/>
            <person name="Hazen T.C."/>
            <person name="Arkin A.P."/>
            <person name="Stahl D.A."/>
        </authorList>
    </citation>
    <scope>NUCLEOTIDE SEQUENCE [LARGE SCALE GENOMIC DNA]</scope>
    <source>
        <strain evidence="19">DP4</strain>
    </source>
</reference>
<keyword evidence="6 15" id="KW-0963">Cytoplasm</keyword>
<dbReference type="Gene3D" id="3.90.650.10">
    <property type="entry name" value="PurM-like C-terminal domain"/>
    <property type="match status" value="1"/>
</dbReference>
<evidence type="ECO:0000256" key="3">
    <source>
        <dbReference type="ARBA" id="ARBA00010280"/>
    </source>
</evidence>
<evidence type="ECO:0000259" key="17">
    <source>
        <dbReference type="Pfam" id="PF02769"/>
    </source>
</evidence>
<evidence type="ECO:0000256" key="6">
    <source>
        <dbReference type="ARBA" id="ARBA00022490"/>
    </source>
</evidence>
<dbReference type="SMR" id="A0A0H3A809"/>
<keyword evidence="8 15" id="KW-0547">Nucleotide-binding</keyword>
<dbReference type="Pfam" id="PF02769">
    <property type="entry name" value="AIRS_C"/>
    <property type="match status" value="1"/>
</dbReference>
<keyword evidence="7 15" id="KW-0436">Ligase</keyword>
<evidence type="ECO:0000256" key="12">
    <source>
        <dbReference type="ARBA" id="ARBA00032931"/>
    </source>
</evidence>
<evidence type="ECO:0000256" key="9">
    <source>
        <dbReference type="ARBA" id="ARBA00022755"/>
    </source>
</evidence>
<dbReference type="PANTHER" id="PTHR10520:SF12">
    <property type="entry name" value="TRIFUNCTIONAL PURINE BIOSYNTHETIC PROTEIN ADENOSINE-3"/>
    <property type="match status" value="1"/>
</dbReference>
<name>A0A0H3A809_NITV4</name>
<dbReference type="KEGG" id="dvl:Dvul_1668"/>
<comment type="catalytic activity">
    <reaction evidence="14 15">
        <text>2-formamido-N(1)-(5-O-phospho-beta-D-ribosyl)acetamidine + ATP = 5-amino-1-(5-phospho-beta-D-ribosyl)imidazole + ADP + phosphate + H(+)</text>
        <dbReference type="Rhea" id="RHEA:23032"/>
        <dbReference type="ChEBI" id="CHEBI:15378"/>
        <dbReference type="ChEBI" id="CHEBI:30616"/>
        <dbReference type="ChEBI" id="CHEBI:43474"/>
        <dbReference type="ChEBI" id="CHEBI:137981"/>
        <dbReference type="ChEBI" id="CHEBI:147287"/>
        <dbReference type="ChEBI" id="CHEBI:456216"/>
        <dbReference type="EC" id="6.3.3.1"/>
    </reaction>
</comment>
<dbReference type="InterPro" id="IPR036676">
    <property type="entry name" value="PurM-like_C_sf"/>
</dbReference>
<comment type="pathway">
    <text evidence="2 15">Purine metabolism; IMP biosynthesis via de novo pathway; 5-amino-1-(5-phospho-D-ribosyl)imidazole from N(2)-formyl-N(1)-(5-phospho-D-ribosyl)glycinamide: step 2/2.</text>
</comment>
<evidence type="ECO:0000256" key="7">
    <source>
        <dbReference type="ARBA" id="ARBA00022598"/>
    </source>
</evidence>
<dbReference type="InterPro" id="IPR036921">
    <property type="entry name" value="PurM-like_N_sf"/>
</dbReference>
<dbReference type="GO" id="GO:0005829">
    <property type="term" value="C:cytosol"/>
    <property type="evidence" value="ECO:0007669"/>
    <property type="project" value="TreeGrafter"/>
</dbReference>
<evidence type="ECO:0000256" key="15">
    <source>
        <dbReference type="HAMAP-Rule" id="MF_00741"/>
    </source>
</evidence>
<dbReference type="GO" id="GO:0005524">
    <property type="term" value="F:ATP binding"/>
    <property type="evidence" value="ECO:0007669"/>
    <property type="project" value="UniProtKB-KW"/>
</dbReference>
<organism evidence="18 19">
    <name type="scientific">Nitratidesulfovibrio vulgaris (strain DP4)</name>
    <name type="common">Desulfovibrio vulgaris</name>
    <dbReference type="NCBI Taxonomy" id="391774"/>
    <lineage>
        <taxon>Bacteria</taxon>
        <taxon>Pseudomonadati</taxon>
        <taxon>Thermodesulfobacteriota</taxon>
        <taxon>Desulfovibrionia</taxon>
        <taxon>Desulfovibrionales</taxon>
        <taxon>Desulfovibrionaceae</taxon>
        <taxon>Nitratidesulfovibrio</taxon>
    </lineage>
</organism>
<dbReference type="Pfam" id="PF00586">
    <property type="entry name" value="AIRS"/>
    <property type="match status" value="1"/>
</dbReference>
<evidence type="ECO:0000256" key="10">
    <source>
        <dbReference type="ARBA" id="ARBA00022840"/>
    </source>
</evidence>
<dbReference type="SUPFAM" id="SSF55326">
    <property type="entry name" value="PurM N-terminal domain-like"/>
    <property type="match status" value="1"/>
</dbReference>
<dbReference type="AlphaFoldDB" id="A0A0H3A809"/>
<evidence type="ECO:0000313" key="18">
    <source>
        <dbReference type="EMBL" id="ABM28685.1"/>
    </source>
</evidence>
<feature type="domain" description="PurM-like N-terminal" evidence="16">
    <location>
        <begin position="60"/>
        <end position="165"/>
    </location>
</feature>
<dbReference type="InterPro" id="IPR016188">
    <property type="entry name" value="PurM-like_N"/>
</dbReference>
<gene>
    <name evidence="15" type="primary">purM</name>
    <name evidence="18" type="ordered locus">Dvul_1668</name>
</gene>
<dbReference type="FunFam" id="3.30.1330.10:FF:000001">
    <property type="entry name" value="Phosphoribosylformylglycinamidine cyclo-ligase"/>
    <property type="match status" value="1"/>
</dbReference>
<dbReference type="GO" id="GO:0006189">
    <property type="term" value="P:'de novo' IMP biosynthetic process"/>
    <property type="evidence" value="ECO:0007669"/>
    <property type="project" value="UniProtKB-UniRule"/>
</dbReference>
<dbReference type="GO" id="GO:0004641">
    <property type="term" value="F:phosphoribosylformylglycinamidine cyclo-ligase activity"/>
    <property type="evidence" value="ECO:0007669"/>
    <property type="project" value="UniProtKB-UniRule"/>
</dbReference>
<dbReference type="CDD" id="cd02196">
    <property type="entry name" value="PurM"/>
    <property type="match status" value="1"/>
</dbReference>
<protein>
    <recommendedName>
        <fullName evidence="5 15">Phosphoribosylformylglycinamidine cyclo-ligase</fullName>
        <ecNumber evidence="4 15">6.3.3.1</ecNumber>
    </recommendedName>
    <alternativeName>
        <fullName evidence="12 15">AIR synthase</fullName>
    </alternativeName>
    <alternativeName>
        <fullName evidence="13 15">AIRS</fullName>
    </alternativeName>
    <alternativeName>
        <fullName evidence="11 15">Phosphoribosyl-aminoimidazole synthetase</fullName>
    </alternativeName>
</protein>
<dbReference type="EMBL" id="CP000527">
    <property type="protein sequence ID" value="ABM28685.1"/>
    <property type="molecule type" value="Genomic_DNA"/>
</dbReference>
<dbReference type="PANTHER" id="PTHR10520">
    <property type="entry name" value="TRIFUNCTIONAL PURINE BIOSYNTHETIC PROTEIN ADENOSINE-3-RELATED"/>
    <property type="match status" value="1"/>
</dbReference>
<dbReference type="Gene3D" id="3.30.1330.10">
    <property type="entry name" value="PurM-like, N-terminal domain"/>
    <property type="match status" value="1"/>
</dbReference>
<dbReference type="FunFam" id="3.90.650.10:FF:000011">
    <property type="entry name" value="Phosphoribosylformylglycinamidine cyclo-ligase"/>
    <property type="match status" value="1"/>
</dbReference>
<evidence type="ECO:0000256" key="4">
    <source>
        <dbReference type="ARBA" id="ARBA00013047"/>
    </source>
</evidence>
<dbReference type="UniPathway" id="UPA00074">
    <property type="reaction ID" value="UER00129"/>
</dbReference>
<dbReference type="EC" id="6.3.3.1" evidence="4 15"/>
<evidence type="ECO:0000256" key="13">
    <source>
        <dbReference type="ARBA" id="ARBA00033093"/>
    </source>
</evidence>
<dbReference type="NCBIfam" id="TIGR00878">
    <property type="entry name" value="purM"/>
    <property type="match status" value="1"/>
</dbReference>
<evidence type="ECO:0000259" key="16">
    <source>
        <dbReference type="Pfam" id="PF00586"/>
    </source>
</evidence>
<proteinExistence type="inferred from homology"/>
<keyword evidence="10 15" id="KW-0067">ATP-binding</keyword>
<dbReference type="HAMAP" id="MF_00741">
    <property type="entry name" value="AIRS"/>
    <property type="match status" value="1"/>
</dbReference>
<evidence type="ECO:0000256" key="1">
    <source>
        <dbReference type="ARBA" id="ARBA00004496"/>
    </source>
</evidence>
<evidence type="ECO:0000256" key="8">
    <source>
        <dbReference type="ARBA" id="ARBA00022741"/>
    </source>
</evidence>
<dbReference type="SUPFAM" id="SSF56042">
    <property type="entry name" value="PurM C-terminal domain-like"/>
    <property type="match status" value="1"/>
</dbReference>
<comment type="subcellular location">
    <subcellularLocation>
        <location evidence="1 15">Cytoplasm</location>
    </subcellularLocation>
</comment>